<gene>
    <name evidence="1" type="ORF">TrRE_jg6785</name>
</gene>
<evidence type="ECO:0000313" key="1">
    <source>
        <dbReference type="EMBL" id="GMH57731.1"/>
    </source>
</evidence>
<sequence>TTNVTCASLDCLGGLLKHGSHTSALLSPLVLDVLDDGSELTAVNPLRVKIFEVLGRTMGEGTRGGNTKVVCSALRATMIAVEAVGSINRANSAGGDGKREVLKSLDFHKTCLLINQLLGSDPFQPFPGSGSGGGGNVTFHALGLLHSMSRCFGRQV</sequence>
<feature type="non-terminal residue" evidence="1">
    <location>
        <position position="156"/>
    </location>
</feature>
<dbReference type="AlphaFoldDB" id="A0A9W6ZTD7"/>
<name>A0A9W6ZTD7_9STRA</name>
<reference evidence="1" key="1">
    <citation type="submission" date="2022-07" db="EMBL/GenBank/DDBJ databases">
        <title>Genome analysis of Parmales, a sister group of diatoms, reveals the evolutionary specialization of diatoms from phago-mixotrophs to photoautotrophs.</title>
        <authorList>
            <person name="Ban H."/>
            <person name="Sato S."/>
            <person name="Yoshikawa S."/>
            <person name="Kazumasa Y."/>
            <person name="Nakamura Y."/>
            <person name="Ichinomiya M."/>
            <person name="Saitoh K."/>
            <person name="Sato N."/>
            <person name="Blanc-Mathieu R."/>
            <person name="Endo H."/>
            <person name="Kuwata A."/>
            <person name="Ogata H."/>
        </authorList>
    </citation>
    <scope>NUCLEOTIDE SEQUENCE</scope>
</reference>
<dbReference type="OrthoDB" id="66533at2759"/>
<proteinExistence type="predicted"/>
<feature type="non-terminal residue" evidence="1">
    <location>
        <position position="1"/>
    </location>
</feature>
<dbReference type="Proteomes" id="UP001165082">
    <property type="component" value="Unassembled WGS sequence"/>
</dbReference>
<comment type="caution">
    <text evidence="1">The sequence shown here is derived from an EMBL/GenBank/DDBJ whole genome shotgun (WGS) entry which is preliminary data.</text>
</comment>
<accession>A0A9W6ZTD7</accession>
<dbReference type="EMBL" id="BRXZ01000930">
    <property type="protein sequence ID" value="GMH57731.1"/>
    <property type="molecule type" value="Genomic_DNA"/>
</dbReference>
<organism evidence="1 2">
    <name type="scientific">Triparma retinervis</name>
    <dbReference type="NCBI Taxonomy" id="2557542"/>
    <lineage>
        <taxon>Eukaryota</taxon>
        <taxon>Sar</taxon>
        <taxon>Stramenopiles</taxon>
        <taxon>Ochrophyta</taxon>
        <taxon>Bolidophyceae</taxon>
        <taxon>Parmales</taxon>
        <taxon>Triparmaceae</taxon>
        <taxon>Triparma</taxon>
    </lineage>
</organism>
<keyword evidence="2" id="KW-1185">Reference proteome</keyword>
<evidence type="ECO:0000313" key="2">
    <source>
        <dbReference type="Proteomes" id="UP001165082"/>
    </source>
</evidence>
<protein>
    <submittedName>
        <fullName evidence="1">Uncharacterized protein</fullName>
    </submittedName>
</protein>